<dbReference type="AlphaFoldDB" id="A0AAD5WEZ7"/>
<name>A0AAD5WEZ7_PARTN</name>
<protein>
    <recommendedName>
        <fullName evidence="3">Mos1 transposase HTH domain-containing protein</fullName>
    </recommendedName>
</protein>
<proteinExistence type="predicted"/>
<dbReference type="EMBL" id="JAHQIW010005902">
    <property type="protein sequence ID" value="KAJ1367448.1"/>
    <property type="molecule type" value="Genomic_DNA"/>
</dbReference>
<reference evidence="1" key="1">
    <citation type="submission" date="2021-06" db="EMBL/GenBank/DDBJ databases">
        <title>Parelaphostrongylus tenuis whole genome reference sequence.</title>
        <authorList>
            <person name="Garwood T.J."/>
            <person name="Larsen P.A."/>
            <person name="Fountain-Jones N.M."/>
            <person name="Garbe J.R."/>
            <person name="Macchietto M.G."/>
            <person name="Kania S.A."/>
            <person name="Gerhold R.W."/>
            <person name="Richards J.E."/>
            <person name="Wolf T.M."/>
        </authorList>
    </citation>
    <scope>NUCLEOTIDE SEQUENCE</scope>
    <source>
        <strain evidence="1">MNPRO001-30</strain>
        <tissue evidence="1">Meninges</tissue>
    </source>
</reference>
<keyword evidence="2" id="KW-1185">Reference proteome</keyword>
<evidence type="ECO:0000313" key="2">
    <source>
        <dbReference type="Proteomes" id="UP001196413"/>
    </source>
</evidence>
<organism evidence="1 2">
    <name type="scientific">Parelaphostrongylus tenuis</name>
    <name type="common">Meningeal worm</name>
    <dbReference type="NCBI Taxonomy" id="148309"/>
    <lineage>
        <taxon>Eukaryota</taxon>
        <taxon>Metazoa</taxon>
        <taxon>Ecdysozoa</taxon>
        <taxon>Nematoda</taxon>
        <taxon>Chromadorea</taxon>
        <taxon>Rhabditida</taxon>
        <taxon>Rhabditina</taxon>
        <taxon>Rhabditomorpha</taxon>
        <taxon>Strongyloidea</taxon>
        <taxon>Metastrongylidae</taxon>
        <taxon>Parelaphostrongylus</taxon>
    </lineage>
</organism>
<evidence type="ECO:0000313" key="1">
    <source>
        <dbReference type="EMBL" id="KAJ1367448.1"/>
    </source>
</evidence>
<evidence type="ECO:0008006" key="3">
    <source>
        <dbReference type="Google" id="ProtNLM"/>
    </source>
</evidence>
<accession>A0AAD5WEZ7</accession>
<gene>
    <name evidence="1" type="ORF">KIN20_028358</name>
</gene>
<dbReference type="Proteomes" id="UP001196413">
    <property type="component" value="Unassembled WGS sequence"/>
</dbReference>
<comment type="caution">
    <text evidence="1">The sequence shown here is derived from an EMBL/GenBank/DDBJ whole genome shotgun (WGS) entry which is preliminary data.</text>
</comment>
<sequence length="147" mass="16615">MTAYKIEIRVLIRHLWYRQPAKRDAAKEIFDAEDEGTVSHVIVAKWYKRLGVVISVSHARCTIMTMLNLTRCWPAMFILPTTDDTVVLCGVIEKRARLAIGVESEGSTNKFSGVELTNEIRSQGKGAEEMLMRRNEFEFYGACGTVA</sequence>